<dbReference type="PANTHER" id="PTHR33362:SF5">
    <property type="entry name" value="C4-DICARBOXYLATE TRAP TRANSPORTER LARGE PERMEASE PROTEIN DCTM"/>
    <property type="match status" value="1"/>
</dbReference>
<dbReference type="InterPro" id="IPR010656">
    <property type="entry name" value="DctM"/>
</dbReference>
<evidence type="ECO:0000256" key="2">
    <source>
        <dbReference type="ARBA" id="ARBA00022475"/>
    </source>
</evidence>
<keyword evidence="10" id="KW-1185">Reference proteome</keyword>
<dbReference type="NCBIfam" id="TIGR00786">
    <property type="entry name" value="dctM"/>
    <property type="match status" value="1"/>
</dbReference>
<comment type="subcellular location">
    <subcellularLocation>
        <location evidence="1">Cell inner membrane</location>
        <topology evidence="1">Multi-pass membrane protein</topology>
    </subcellularLocation>
</comment>
<dbReference type="AlphaFoldDB" id="A0A411YFF1"/>
<protein>
    <submittedName>
        <fullName evidence="9">TRAP transporter large permease subunit</fullName>
    </submittedName>
</protein>
<evidence type="ECO:0000313" key="9">
    <source>
        <dbReference type="EMBL" id="QBI19901.1"/>
    </source>
</evidence>
<dbReference type="PIRSF" id="PIRSF006066">
    <property type="entry name" value="HI0050"/>
    <property type="match status" value="1"/>
</dbReference>
<keyword evidence="3" id="KW-0997">Cell inner membrane</keyword>
<evidence type="ECO:0000256" key="6">
    <source>
        <dbReference type="ARBA" id="ARBA00023136"/>
    </source>
</evidence>
<gene>
    <name evidence="9" type="ORF">ER308_10245</name>
</gene>
<dbReference type="OrthoDB" id="9777699at2"/>
<dbReference type="Pfam" id="PF06808">
    <property type="entry name" value="DctM"/>
    <property type="match status" value="1"/>
</dbReference>
<accession>A0A411YFF1</accession>
<feature type="transmembrane region" description="Helical" evidence="7">
    <location>
        <begin position="253"/>
        <end position="271"/>
    </location>
</feature>
<dbReference type="InterPro" id="IPR004681">
    <property type="entry name" value="TRAP_DctM"/>
</dbReference>
<dbReference type="PANTHER" id="PTHR33362">
    <property type="entry name" value="SIALIC ACID TRAP TRANSPORTER PERMEASE PROTEIN SIAT-RELATED"/>
    <property type="match status" value="1"/>
</dbReference>
<dbReference type="EMBL" id="CP036402">
    <property type="protein sequence ID" value="QBI19901.1"/>
    <property type="molecule type" value="Genomic_DNA"/>
</dbReference>
<feature type="transmembrane region" description="Helical" evidence="7">
    <location>
        <begin position="366"/>
        <end position="385"/>
    </location>
</feature>
<reference evidence="9 10" key="1">
    <citation type="submission" date="2019-01" db="EMBL/GenBank/DDBJ databases">
        <title>Egibacter rhizosphaerae EGI 80759T.</title>
        <authorList>
            <person name="Chen D.-D."/>
            <person name="Tian Y."/>
            <person name="Jiao J.-Y."/>
            <person name="Zhang X.-T."/>
            <person name="Zhang Y.-G."/>
            <person name="Zhang Y."/>
            <person name="Xiao M."/>
            <person name="Shu W.-S."/>
            <person name="Li W.-J."/>
        </authorList>
    </citation>
    <scope>NUCLEOTIDE SEQUENCE [LARGE SCALE GENOMIC DNA]</scope>
    <source>
        <strain evidence="9 10">EGI 80759</strain>
    </source>
</reference>
<feature type="transmembrane region" description="Helical" evidence="7">
    <location>
        <begin position="324"/>
        <end position="354"/>
    </location>
</feature>
<feature type="transmembrane region" description="Helical" evidence="7">
    <location>
        <begin position="224"/>
        <end position="247"/>
    </location>
</feature>
<sequence>MEWWAFLLLFLGALVLLLLVRVPIAFAMLGVGTVASVIMFGGWDSGLQQVALSAVQSIDSFVLTPVPLFILMGEVLFRAGVAHDALQVLNRVLGRVPGRLPVLATGGGALFGLLSGSTLANTALFGSSLLPEMNRFGYSERLSMGSILASGGLAMIIPPSALAVLWGAIAQVSVGPLLIAGIVPGLLMAVGYLVVIAYWSVALRGAPRDEEVARASRRETARGLLRHVAPLALVILLVLGLIFFGIATPTESAAVGALAAFGVVVLAGRLNRTTLRAAMVGTIQTNTMIFFIVAGSVLYSQLLSFSGATRGLIGAMTDAELAPLLMLLLMMLAVLFLGAFLDQVSIMLVTIPLFMPIVEAQAWNPIWFGILMLINLQIAGTTPPFGLNLFVMKGVAPPETRMGTVYLSALPFIGSDLVVIGLLIAVPTLVTWLPGLMTT</sequence>
<organism evidence="9 10">
    <name type="scientific">Egibacter rhizosphaerae</name>
    <dbReference type="NCBI Taxonomy" id="1670831"/>
    <lineage>
        <taxon>Bacteria</taxon>
        <taxon>Bacillati</taxon>
        <taxon>Actinomycetota</taxon>
        <taxon>Nitriliruptoria</taxon>
        <taxon>Egibacterales</taxon>
        <taxon>Egibacteraceae</taxon>
        <taxon>Egibacter</taxon>
    </lineage>
</organism>
<keyword evidence="2" id="KW-1003">Cell membrane</keyword>
<feature type="transmembrane region" description="Helical" evidence="7">
    <location>
        <begin position="109"/>
        <end position="130"/>
    </location>
</feature>
<evidence type="ECO:0000256" key="4">
    <source>
        <dbReference type="ARBA" id="ARBA00022692"/>
    </source>
</evidence>
<dbReference type="RefSeq" id="WP_131154898.1">
    <property type="nucleotide sequence ID" value="NZ_CP036402.1"/>
</dbReference>
<feature type="transmembrane region" description="Helical" evidence="7">
    <location>
        <begin position="405"/>
        <end position="433"/>
    </location>
</feature>
<evidence type="ECO:0000259" key="8">
    <source>
        <dbReference type="Pfam" id="PF06808"/>
    </source>
</evidence>
<evidence type="ECO:0000256" key="5">
    <source>
        <dbReference type="ARBA" id="ARBA00022989"/>
    </source>
</evidence>
<name>A0A411YFF1_9ACTN</name>
<evidence type="ECO:0000256" key="3">
    <source>
        <dbReference type="ARBA" id="ARBA00022519"/>
    </source>
</evidence>
<feature type="transmembrane region" description="Helical" evidence="7">
    <location>
        <begin position="142"/>
        <end position="166"/>
    </location>
</feature>
<evidence type="ECO:0000256" key="7">
    <source>
        <dbReference type="SAM" id="Phobius"/>
    </source>
</evidence>
<dbReference type="Proteomes" id="UP000291469">
    <property type="component" value="Chromosome"/>
</dbReference>
<proteinExistence type="predicted"/>
<evidence type="ECO:0000256" key="1">
    <source>
        <dbReference type="ARBA" id="ARBA00004429"/>
    </source>
</evidence>
<feature type="transmembrane region" description="Helical" evidence="7">
    <location>
        <begin position="178"/>
        <end position="203"/>
    </location>
</feature>
<feature type="transmembrane region" description="Helical" evidence="7">
    <location>
        <begin position="283"/>
        <end position="304"/>
    </location>
</feature>
<feature type="domain" description="TRAP C4-dicarboxylate transport system permease DctM subunit" evidence="8">
    <location>
        <begin position="11"/>
        <end position="428"/>
    </location>
</feature>
<keyword evidence="6 7" id="KW-0472">Membrane</keyword>
<dbReference type="GO" id="GO:0005886">
    <property type="term" value="C:plasma membrane"/>
    <property type="evidence" value="ECO:0007669"/>
    <property type="project" value="UniProtKB-SubCell"/>
</dbReference>
<dbReference type="GO" id="GO:0022857">
    <property type="term" value="F:transmembrane transporter activity"/>
    <property type="evidence" value="ECO:0007669"/>
    <property type="project" value="TreeGrafter"/>
</dbReference>
<keyword evidence="4 7" id="KW-0812">Transmembrane</keyword>
<evidence type="ECO:0000313" key="10">
    <source>
        <dbReference type="Proteomes" id="UP000291469"/>
    </source>
</evidence>
<keyword evidence="5 7" id="KW-1133">Transmembrane helix</keyword>
<dbReference type="KEGG" id="erz:ER308_10245"/>